<sequence length="408" mass="45581">MMPLPPESLYHVPRPRGRPPLADRQRNRLTLKLSGTSNATRAVPSVRPEPDDNEQQLEEQFILRVLPSMSASFAQQVSERRIQDSLRIKFLDQRNAEVAFGGKRYAARLVDLPTVSETYRTVDRKQMLKTADVCQMLLVEREISEDEVEGGGGRRRLARGLDNVFNDGLAEPLRDVRRTRFRRRMPETKVDAVEREVLRLLEDDAQALAVKHEVYDELQAEDGRGATPGLDILSPVTMDDLMTPLVADEDASSVAEDLEFDENLAAELEQGLEEMDDDEEEEEDDDEEDDEEESDDDDDEQPGNERAMQIRLLGEETAELERMIQRKNDDLDSAPNPIIRRRFEDIIQRLRQELEAKRQQLEQYREEAAAGASAGAGTGAAADAVANAGAGTGTGAADPAANSEDPAT</sequence>
<gene>
    <name evidence="8" type="ORF">LPJ53_005460</name>
</gene>
<dbReference type="GO" id="GO:0005669">
    <property type="term" value="C:transcription factor TFIID complex"/>
    <property type="evidence" value="ECO:0007669"/>
    <property type="project" value="InterPro"/>
</dbReference>
<keyword evidence="3" id="KW-0805">Transcription regulation</keyword>
<evidence type="ECO:0000256" key="2">
    <source>
        <dbReference type="ARBA" id="ARBA00009368"/>
    </source>
</evidence>
<evidence type="ECO:0000313" key="9">
    <source>
        <dbReference type="Proteomes" id="UP001149813"/>
    </source>
</evidence>
<name>A0A9W7XWU1_9FUNG</name>
<dbReference type="EMBL" id="JANBOJ010000332">
    <property type="protein sequence ID" value="KAJ1719837.1"/>
    <property type="molecule type" value="Genomic_DNA"/>
</dbReference>
<proteinExistence type="inferred from homology"/>
<feature type="region of interest" description="Disordered" evidence="6">
    <location>
        <begin position="1"/>
        <end position="54"/>
    </location>
</feature>
<dbReference type="PANTHER" id="PTHR12228">
    <property type="entry name" value="TRANSCRIPTION INITIATION FACTOR TFIID 55 KD SUBUNIT-RELATED"/>
    <property type="match status" value="1"/>
</dbReference>
<feature type="compositionally biased region" description="Acidic residues" evidence="6">
    <location>
        <begin position="271"/>
        <end position="302"/>
    </location>
</feature>
<keyword evidence="9" id="KW-1185">Reference proteome</keyword>
<keyword evidence="5" id="KW-0539">Nucleus</keyword>
<evidence type="ECO:0000313" key="8">
    <source>
        <dbReference type="EMBL" id="KAJ1719837.1"/>
    </source>
</evidence>
<keyword evidence="4" id="KW-0804">Transcription</keyword>
<accession>A0A9W7XWU1</accession>
<evidence type="ECO:0000256" key="5">
    <source>
        <dbReference type="ARBA" id="ARBA00023242"/>
    </source>
</evidence>
<feature type="compositionally biased region" description="Low complexity" evidence="6">
    <location>
        <begin position="388"/>
        <end position="401"/>
    </location>
</feature>
<evidence type="ECO:0000256" key="3">
    <source>
        <dbReference type="ARBA" id="ARBA00023015"/>
    </source>
</evidence>
<dbReference type="GO" id="GO:0051123">
    <property type="term" value="P:RNA polymerase II preinitiation complex assembly"/>
    <property type="evidence" value="ECO:0007669"/>
    <property type="project" value="TreeGrafter"/>
</dbReference>
<feature type="region of interest" description="Disordered" evidence="6">
    <location>
        <begin position="271"/>
        <end position="313"/>
    </location>
</feature>
<evidence type="ECO:0000256" key="4">
    <source>
        <dbReference type="ARBA" id="ARBA00023163"/>
    </source>
</evidence>
<dbReference type="AlphaFoldDB" id="A0A9W7XWU1"/>
<evidence type="ECO:0000259" key="7">
    <source>
        <dbReference type="SMART" id="SM01370"/>
    </source>
</evidence>
<feature type="region of interest" description="Disordered" evidence="6">
    <location>
        <begin position="388"/>
        <end position="408"/>
    </location>
</feature>
<comment type="similarity">
    <text evidence="2">Belongs to the TAF7 family.</text>
</comment>
<dbReference type="PANTHER" id="PTHR12228:SF0">
    <property type="entry name" value="TATA-BOX BINDING PROTEIN ASSOCIATED FACTOR 7"/>
    <property type="match status" value="1"/>
</dbReference>
<comment type="subcellular location">
    <subcellularLocation>
        <location evidence="1">Nucleus</location>
    </subcellularLocation>
</comment>
<protein>
    <recommendedName>
        <fullName evidence="7">TAFII55 protein conserved region domain-containing protein</fullName>
    </recommendedName>
</protein>
<evidence type="ECO:0000256" key="6">
    <source>
        <dbReference type="SAM" id="MobiDB-lite"/>
    </source>
</evidence>
<comment type="caution">
    <text evidence="8">The sequence shown here is derived from an EMBL/GenBank/DDBJ whole genome shotgun (WGS) entry which is preliminary data.</text>
</comment>
<evidence type="ECO:0000256" key="1">
    <source>
        <dbReference type="ARBA" id="ARBA00004123"/>
    </source>
</evidence>
<dbReference type="OrthoDB" id="153872at2759"/>
<dbReference type="InterPro" id="IPR037817">
    <property type="entry name" value="TAF7"/>
</dbReference>
<dbReference type="Proteomes" id="UP001149813">
    <property type="component" value="Unassembled WGS sequence"/>
</dbReference>
<dbReference type="CDD" id="cd08047">
    <property type="entry name" value="TAF7"/>
    <property type="match status" value="1"/>
</dbReference>
<feature type="domain" description="TAFII55 protein conserved region" evidence="7">
    <location>
        <begin position="57"/>
        <end position="209"/>
    </location>
</feature>
<dbReference type="InterPro" id="IPR006751">
    <property type="entry name" value="TAFII55_prot_cons_reg"/>
</dbReference>
<organism evidence="8 9">
    <name type="scientific">Coemansia erecta</name>
    <dbReference type="NCBI Taxonomy" id="147472"/>
    <lineage>
        <taxon>Eukaryota</taxon>
        <taxon>Fungi</taxon>
        <taxon>Fungi incertae sedis</taxon>
        <taxon>Zoopagomycota</taxon>
        <taxon>Kickxellomycotina</taxon>
        <taxon>Kickxellomycetes</taxon>
        <taxon>Kickxellales</taxon>
        <taxon>Kickxellaceae</taxon>
        <taxon>Coemansia</taxon>
    </lineage>
</organism>
<dbReference type="GO" id="GO:0016251">
    <property type="term" value="F:RNA polymerase II general transcription initiation factor activity"/>
    <property type="evidence" value="ECO:0007669"/>
    <property type="project" value="TreeGrafter"/>
</dbReference>
<reference evidence="8" key="1">
    <citation type="submission" date="2022-07" db="EMBL/GenBank/DDBJ databases">
        <title>Phylogenomic reconstructions and comparative analyses of Kickxellomycotina fungi.</title>
        <authorList>
            <person name="Reynolds N.K."/>
            <person name="Stajich J.E."/>
            <person name="Barry K."/>
            <person name="Grigoriev I.V."/>
            <person name="Crous P."/>
            <person name="Smith M.E."/>
        </authorList>
    </citation>
    <scope>NUCLEOTIDE SEQUENCE</scope>
    <source>
        <strain evidence="8">NBRC 32514</strain>
    </source>
</reference>
<dbReference type="SMART" id="SM01370">
    <property type="entry name" value="TAFII55_N"/>
    <property type="match status" value="1"/>
</dbReference>
<dbReference type="Pfam" id="PF04658">
    <property type="entry name" value="TAFII55_N"/>
    <property type="match status" value="1"/>
</dbReference>